<comment type="subcellular location">
    <subcellularLocation>
        <location evidence="5">Cell membrane</location>
        <topology evidence="5">Multi-pass membrane protein</topology>
    </subcellularLocation>
    <subcellularLocation>
        <location evidence="1">Membrane</location>
        <topology evidence="1">Multi-pass membrane protein</topology>
    </subcellularLocation>
</comment>
<keyword evidence="2 5" id="KW-0812">Transmembrane</keyword>
<evidence type="ECO:0000256" key="4">
    <source>
        <dbReference type="ARBA" id="ARBA00023136"/>
    </source>
</evidence>
<name>A0A182D2R7_BLAVI</name>
<feature type="transmembrane region" description="Helical" evidence="5">
    <location>
        <begin position="112"/>
        <end position="131"/>
    </location>
</feature>
<organism evidence="6">
    <name type="scientific">Blastochloris viridis</name>
    <name type="common">Rhodopseudomonas viridis</name>
    <dbReference type="NCBI Taxonomy" id="1079"/>
    <lineage>
        <taxon>Bacteria</taxon>
        <taxon>Pseudomonadati</taxon>
        <taxon>Pseudomonadota</taxon>
        <taxon>Alphaproteobacteria</taxon>
        <taxon>Hyphomicrobiales</taxon>
        <taxon>Blastochloridaceae</taxon>
        <taxon>Blastochloris</taxon>
    </lineage>
</organism>
<keyword evidence="3 5" id="KW-1133">Transmembrane helix</keyword>
<dbReference type="InterPro" id="IPR051598">
    <property type="entry name" value="TSUP/Inactive_protease-like"/>
</dbReference>
<dbReference type="RefSeq" id="WP_055038351.1">
    <property type="nucleotide sequence ID" value="NZ_AP014854.2"/>
</dbReference>
<dbReference type="Pfam" id="PF01925">
    <property type="entry name" value="TauE"/>
    <property type="match status" value="1"/>
</dbReference>
<dbReference type="PANTHER" id="PTHR43701:SF12">
    <property type="entry name" value="MEMBRANE TRANSPORTER PROTEIN YTNM-RELATED"/>
    <property type="match status" value="1"/>
</dbReference>
<evidence type="ECO:0000256" key="3">
    <source>
        <dbReference type="ARBA" id="ARBA00022989"/>
    </source>
</evidence>
<dbReference type="EMBL" id="AP014854">
    <property type="protein sequence ID" value="BAR99201.1"/>
    <property type="molecule type" value="Genomic_DNA"/>
</dbReference>
<reference evidence="6" key="1">
    <citation type="journal article" date="2015" name="Genome Announc.">
        <title>Complete Genome Sequence of the Bacteriochlorophyll b-Producing Photosynthetic Bacterium Blastochloris viridis.</title>
        <authorList>
            <person name="Tsukatani Y."/>
            <person name="Hirose Y."/>
            <person name="Harada J."/>
            <person name="Misawa N."/>
            <person name="Mori K."/>
            <person name="Inoue K."/>
            <person name="Tamiaki H."/>
        </authorList>
    </citation>
    <scope>NUCLEOTIDE SEQUENCE [LARGE SCALE GENOMIC DNA]</scope>
    <source>
        <strain evidence="6">DSM 133</strain>
    </source>
</reference>
<dbReference type="KEGG" id="bvr:BVIR_3065"/>
<keyword evidence="5" id="KW-1003">Cell membrane</keyword>
<evidence type="ECO:0000256" key="5">
    <source>
        <dbReference type="RuleBase" id="RU363041"/>
    </source>
</evidence>
<keyword evidence="4 5" id="KW-0472">Membrane</keyword>
<accession>A0A182D2R7</accession>
<feature type="transmembrane region" description="Helical" evidence="5">
    <location>
        <begin position="214"/>
        <end position="236"/>
    </location>
</feature>
<dbReference type="AlphaFoldDB" id="A0A182D2R7"/>
<proteinExistence type="inferred from homology"/>
<comment type="similarity">
    <text evidence="5">Belongs to the 4-toluene sulfonate uptake permease (TSUP) (TC 2.A.102) family.</text>
</comment>
<evidence type="ECO:0000313" key="6">
    <source>
        <dbReference type="EMBL" id="BAR99201.1"/>
    </source>
</evidence>
<protein>
    <recommendedName>
        <fullName evidence="5">Probable membrane transporter protein</fullName>
    </recommendedName>
</protein>
<feature type="transmembrane region" description="Helical" evidence="5">
    <location>
        <begin position="243"/>
        <end position="261"/>
    </location>
</feature>
<feature type="transmembrane region" description="Helical" evidence="5">
    <location>
        <begin position="80"/>
        <end position="100"/>
    </location>
</feature>
<feature type="transmembrane region" description="Helical" evidence="5">
    <location>
        <begin position="273"/>
        <end position="293"/>
    </location>
</feature>
<gene>
    <name evidence="6" type="ORF">BV133_1608</name>
</gene>
<sequence length="308" mass="32321">MQIYLPIAELPVNMFLILGMGIAVGFISGMFGVGGGFLMTPLLIFVGIPPAVAVVTVTAHMSASSASGAIAYWRKGAIDFGLAGMLLLGGIVGTGLGVWVFTLLRRFGQLELAIGLSYVVLLGIIGCLMIAESIRAILRQRRNEAPLVRAPAKPRWFGALPFRMRFHRSGIELSVLPVVAIGLGIGFLGAVMGISGGFMLVPALIYLLRVPTGVVLGTSLVLTLVTMVAAVVMHAVSSLSLDVVLGLILMTGGVMGAQFGARAGQALRGEHLRLLLGLLVLAVGVRFLIDLAVPPEELFTVLRAEKAQ</sequence>
<feature type="transmembrane region" description="Helical" evidence="5">
    <location>
        <begin position="175"/>
        <end position="208"/>
    </location>
</feature>
<feature type="transmembrane region" description="Helical" evidence="5">
    <location>
        <begin position="12"/>
        <end position="31"/>
    </location>
</feature>
<evidence type="ECO:0000256" key="1">
    <source>
        <dbReference type="ARBA" id="ARBA00004141"/>
    </source>
</evidence>
<feature type="transmembrane region" description="Helical" evidence="5">
    <location>
        <begin position="37"/>
        <end position="59"/>
    </location>
</feature>
<dbReference type="GO" id="GO:0005886">
    <property type="term" value="C:plasma membrane"/>
    <property type="evidence" value="ECO:0007669"/>
    <property type="project" value="UniProtKB-SubCell"/>
</dbReference>
<dbReference type="PANTHER" id="PTHR43701">
    <property type="entry name" value="MEMBRANE TRANSPORTER PROTEIN MJ0441-RELATED"/>
    <property type="match status" value="1"/>
</dbReference>
<evidence type="ECO:0000256" key="2">
    <source>
        <dbReference type="ARBA" id="ARBA00022692"/>
    </source>
</evidence>
<dbReference type="InterPro" id="IPR002781">
    <property type="entry name" value="TM_pro_TauE-like"/>
</dbReference>